<dbReference type="GO" id="GO:0003723">
    <property type="term" value="F:RNA binding"/>
    <property type="evidence" value="ECO:0007669"/>
    <property type="project" value="UniProtKB-UniRule"/>
</dbReference>
<keyword evidence="2" id="KW-0507">mRNA processing</keyword>
<feature type="compositionally biased region" description="Basic and acidic residues" evidence="7">
    <location>
        <begin position="190"/>
        <end position="207"/>
    </location>
</feature>
<feature type="compositionally biased region" description="Low complexity" evidence="7">
    <location>
        <begin position="60"/>
        <end position="89"/>
    </location>
</feature>
<dbReference type="PANTHER" id="PTHR15481:SF0">
    <property type="entry name" value="LD23870P-RELATED"/>
    <property type="match status" value="1"/>
</dbReference>
<proteinExistence type="predicted"/>
<dbReference type="CDD" id="cd12365">
    <property type="entry name" value="RRM_RNPS1"/>
    <property type="match status" value="1"/>
</dbReference>
<dbReference type="Proteomes" id="UP000050791">
    <property type="component" value="Unassembled WGS sequence"/>
</dbReference>
<dbReference type="SUPFAM" id="SSF54928">
    <property type="entry name" value="RNA-binding domain, RBD"/>
    <property type="match status" value="1"/>
</dbReference>
<protein>
    <recommendedName>
        <fullName evidence="8">RRM domain-containing protein</fullName>
    </recommendedName>
</protein>
<comment type="subcellular location">
    <subcellularLocation>
        <location evidence="1">Nucleus</location>
    </subcellularLocation>
</comment>
<feature type="compositionally biased region" description="Basic residues" evidence="7">
    <location>
        <begin position="42"/>
        <end position="59"/>
    </location>
</feature>
<feature type="compositionally biased region" description="Basic residues" evidence="7">
    <location>
        <begin position="437"/>
        <end position="447"/>
    </location>
</feature>
<evidence type="ECO:0000256" key="5">
    <source>
        <dbReference type="ARBA" id="ARBA00023242"/>
    </source>
</evidence>
<feature type="compositionally biased region" description="Basic and acidic residues" evidence="7">
    <location>
        <begin position="24"/>
        <end position="41"/>
    </location>
</feature>
<dbReference type="GO" id="GO:0005654">
    <property type="term" value="C:nucleoplasm"/>
    <property type="evidence" value="ECO:0007669"/>
    <property type="project" value="TreeGrafter"/>
</dbReference>
<feature type="compositionally biased region" description="Low complexity" evidence="7">
    <location>
        <begin position="473"/>
        <end position="510"/>
    </location>
</feature>
<evidence type="ECO:0000256" key="6">
    <source>
        <dbReference type="PROSITE-ProRule" id="PRU00176"/>
    </source>
</evidence>
<dbReference type="AlphaFoldDB" id="A0AA85C0I8"/>
<dbReference type="InterPro" id="IPR000504">
    <property type="entry name" value="RRM_dom"/>
</dbReference>
<dbReference type="PANTHER" id="PTHR15481">
    <property type="entry name" value="RIBONUCLEIC ACID BINDING PROTEIN S1"/>
    <property type="match status" value="1"/>
</dbReference>
<feature type="compositionally biased region" description="Basic and acidic residues" evidence="7">
    <location>
        <begin position="456"/>
        <end position="466"/>
    </location>
</feature>
<feature type="region of interest" description="Disordered" evidence="7">
    <location>
        <begin position="341"/>
        <end position="510"/>
    </location>
</feature>
<dbReference type="GO" id="GO:0005737">
    <property type="term" value="C:cytoplasm"/>
    <property type="evidence" value="ECO:0007669"/>
    <property type="project" value="TreeGrafter"/>
</dbReference>
<evidence type="ECO:0000256" key="2">
    <source>
        <dbReference type="ARBA" id="ARBA00022664"/>
    </source>
</evidence>
<evidence type="ECO:0000256" key="7">
    <source>
        <dbReference type="SAM" id="MobiDB-lite"/>
    </source>
</evidence>
<evidence type="ECO:0000313" key="9">
    <source>
        <dbReference type="Proteomes" id="UP000050791"/>
    </source>
</evidence>
<feature type="compositionally biased region" description="Polar residues" evidence="7">
    <location>
        <begin position="403"/>
        <end position="417"/>
    </location>
</feature>
<dbReference type="SMART" id="SM00360">
    <property type="entry name" value="RRM"/>
    <property type="match status" value="1"/>
</dbReference>
<dbReference type="InterPro" id="IPR034201">
    <property type="entry name" value="RNPS1_RRM"/>
</dbReference>
<feature type="domain" description="RRM" evidence="8">
    <location>
        <begin position="236"/>
        <end position="315"/>
    </location>
</feature>
<accession>A0AA85C0I8</accession>
<evidence type="ECO:0000313" key="10">
    <source>
        <dbReference type="WBParaSite" id="SMTH1_85510.1"/>
    </source>
</evidence>
<organism evidence="9 10">
    <name type="scientific">Schistosoma mattheei</name>
    <dbReference type="NCBI Taxonomy" id="31246"/>
    <lineage>
        <taxon>Eukaryota</taxon>
        <taxon>Metazoa</taxon>
        <taxon>Spiralia</taxon>
        <taxon>Lophotrochozoa</taxon>
        <taxon>Platyhelminthes</taxon>
        <taxon>Trematoda</taxon>
        <taxon>Digenea</taxon>
        <taxon>Strigeidida</taxon>
        <taxon>Schistosomatoidea</taxon>
        <taxon>Schistosomatidae</taxon>
        <taxon>Schistosoma</taxon>
    </lineage>
</organism>
<dbReference type="WBParaSite" id="SMTH1_85510.1">
    <property type="protein sequence ID" value="SMTH1_85510.1"/>
    <property type="gene ID" value="SMTH1_85510"/>
</dbReference>
<evidence type="ECO:0000256" key="4">
    <source>
        <dbReference type="ARBA" id="ARBA00023187"/>
    </source>
</evidence>
<feature type="compositionally biased region" description="Polar residues" evidence="7">
    <location>
        <begin position="114"/>
        <end position="134"/>
    </location>
</feature>
<keyword evidence="3 6" id="KW-0694">RNA-binding</keyword>
<dbReference type="InterPro" id="IPR035979">
    <property type="entry name" value="RBD_domain_sf"/>
</dbReference>
<evidence type="ECO:0000259" key="8">
    <source>
        <dbReference type="PROSITE" id="PS50102"/>
    </source>
</evidence>
<sequence>MPDLSTNKSSTKTLISAKKNPLKSTDKVSHSSSSRQHDRKYSHSKITRSPPRRRARRSRTSTSSSSDSNSSSSDSDSNDSSASDSSNSSKGSKKSNLVPASDTKNLSERPHPPGQSSSMHSKVSDKTQQMSYKSSEPGDSKKKVVSALTSKDELSKPEGNPKSNSTDHLLKVPDTSAVTGSTLSSSVQDSDDKVAETSKNKNRDKTSHNIVSKPNKENNAEKPLPNNNSASDSRFTRVLIEKLTKNITKVHIQEIFSVWGEIHSVDLPPDRIHPEFNRGYGYVEYVDSKSASDAVNFMNGGQIDGQEVRVSEVHSRTAHLSDHAGRSDERTATEKEAMIHQSMIVQEHNRVKEDSGKKRASHNHFRTHDRQEHSRIRERIRDRERERTRGSRLDNELKRNRRGSSGSPFASHSTNRPRSPLTGSRYRRPSPPSSRTGPKRPRSHSPKAKLQSTAGRGDKKPGDVNRRDKKASSRSSSSSSSNSGSSSSSSSSSNSGSSSSSSSSSSRSHS</sequence>
<name>A0AA85C0I8_9TREM</name>
<feature type="region of interest" description="Disordered" evidence="7">
    <location>
        <begin position="314"/>
        <end position="333"/>
    </location>
</feature>
<feature type="compositionally biased region" description="Polar residues" evidence="7">
    <location>
        <begin position="1"/>
        <end position="14"/>
    </location>
</feature>
<dbReference type="Gene3D" id="3.30.70.330">
    <property type="match status" value="1"/>
</dbReference>
<feature type="compositionally biased region" description="Polar residues" evidence="7">
    <location>
        <begin position="176"/>
        <end position="188"/>
    </location>
</feature>
<dbReference type="GO" id="GO:0000398">
    <property type="term" value="P:mRNA splicing, via spliceosome"/>
    <property type="evidence" value="ECO:0007669"/>
    <property type="project" value="TreeGrafter"/>
</dbReference>
<dbReference type="Pfam" id="PF00076">
    <property type="entry name" value="RRM_1"/>
    <property type="match status" value="1"/>
</dbReference>
<dbReference type="GO" id="GO:0061574">
    <property type="term" value="C:ASAP complex"/>
    <property type="evidence" value="ECO:0007669"/>
    <property type="project" value="TreeGrafter"/>
</dbReference>
<dbReference type="InterPro" id="IPR012677">
    <property type="entry name" value="Nucleotide-bd_a/b_plait_sf"/>
</dbReference>
<keyword evidence="4" id="KW-0508">mRNA splicing</keyword>
<feature type="compositionally biased region" description="Basic and acidic residues" evidence="7">
    <location>
        <begin position="366"/>
        <end position="398"/>
    </location>
</feature>
<evidence type="ECO:0000256" key="3">
    <source>
        <dbReference type="ARBA" id="ARBA00022884"/>
    </source>
</evidence>
<reference evidence="10" key="1">
    <citation type="submission" date="2023-11" db="UniProtKB">
        <authorList>
            <consortium name="WormBaseParasite"/>
        </authorList>
    </citation>
    <scope>IDENTIFICATION</scope>
</reference>
<evidence type="ECO:0000256" key="1">
    <source>
        <dbReference type="ARBA" id="ARBA00004123"/>
    </source>
</evidence>
<keyword evidence="5" id="KW-0539">Nucleus</keyword>
<dbReference type="PROSITE" id="PS50102">
    <property type="entry name" value="RRM"/>
    <property type="match status" value="1"/>
</dbReference>
<feature type="compositionally biased region" description="Basic and acidic residues" evidence="7">
    <location>
        <begin position="347"/>
        <end position="357"/>
    </location>
</feature>
<feature type="region of interest" description="Disordered" evidence="7">
    <location>
        <begin position="1"/>
        <end position="231"/>
    </location>
</feature>